<dbReference type="GO" id="GO:0005524">
    <property type="term" value="F:ATP binding"/>
    <property type="evidence" value="ECO:0007669"/>
    <property type="project" value="InterPro"/>
</dbReference>
<dbReference type="SUPFAM" id="SSF54197">
    <property type="entry name" value="HIT-like"/>
    <property type="match status" value="1"/>
</dbReference>
<feature type="active site" description="Nucleophile" evidence="1">
    <location>
        <position position="143"/>
    </location>
</feature>
<evidence type="ECO:0000313" key="4">
    <source>
        <dbReference type="EMBL" id="ABX08821.1"/>
    </source>
</evidence>
<dbReference type="eggNOG" id="COG4360">
    <property type="taxonomic scope" value="Bacteria"/>
</dbReference>
<sequence>MTNEFYWNKAITISKTAIEAKSLVPLKTNIENLITSPDYLFELKSLITNFVDKDNNFGPAQNPFSPWDPNLEIANISNNHILILNKFPVQKGHMLLITNKWAPQNGWLTLEDFNALELVNNDTTGLWFFNSSPLAGASQPHRHLQLLRREQGSASCPREKWFKDLLYSNSSSSSLLTRSCKIRSNLSTKGFKDILYQNYLELAFSLNLGSPNSNKKPSYPYNLLITSEWIALIRRSRECIHGFSLNALGFAGYLLSKPGSDTKWLSKNGPIKLLEGVVDPL</sequence>
<dbReference type="InterPro" id="IPR036265">
    <property type="entry name" value="HIT-like_sf"/>
</dbReference>
<feature type="domain" description="Ap4A phosphorylase 1/2 N-terminal" evidence="3">
    <location>
        <begin position="3"/>
        <end position="148"/>
    </location>
</feature>
<dbReference type="HOGENOM" id="CLU_049915_3_0_3"/>
<dbReference type="KEGG" id="pmj:P9211_08901"/>
<protein>
    <submittedName>
        <fullName evidence="4">Possible ATP adenylyltransferase</fullName>
        <ecNumber evidence="4">2.7.7.53</ecNumber>
    </submittedName>
</protein>
<dbReference type="Gene3D" id="3.30.428.70">
    <property type="match status" value="1"/>
</dbReference>
<evidence type="ECO:0000259" key="3">
    <source>
        <dbReference type="Pfam" id="PF19327"/>
    </source>
</evidence>
<dbReference type="EC" id="2.7.7.53" evidence="4"/>
<proteinExistence type="predicted"/>
<evidence type="ECO:0000259" key="2">
    <source>
        <dbReference type="Pfam" id="PF09830"/>
    </source>
</evidence>
<dbReference type="PIRSF" id="PIRSF000846">
    <property type="entry name" value="ATP_adenylyltr"/>
    <property type="match status" value="1"/>
</dbReference>
<dbReference type="InterPro" id="IPR045759">
    <property type="entry name" value="Ap4A_phos1/2_N"/>
</dbReference>
<dbReference type="PANTHER" id="PTHR38420">
    <property type="entry name" value="AP-4-A PHOSPHORYLASE II"/>
    <property type="match status" value="1"/>
</dbReference>
<dbReference type="GO" id="GO:0009117">
    <property type="term" value="P:nucleotide metabolic process"/>
    <property type="evidence" value="ECO:0007669"/>
    <property type="project" value="InterPro"/>
</dbReference>
<gene>
    <name evidence="4" type="primary">apa2</name>
    <name evidence="4" type="ordered locus">P9211_08901</name>
</gene>
<feature type="domain" description="ATP adenylyltransferase C-terminal" evidence="2">
    <location>
        <begin position="192"/>
        <end position="277"/>
    </location>
</feature>
<keyword evidence="4" id="KW-0548">Nucleotidyltransferase</keyword>
<dbReference type="EMBL" id="CP000878">
    <property type="protein sequence ID" value="ABX08821.1"/>
    <property type="molecule type" value="Genomic_DNA"/>
</dbReference>
<dbReference type="Proteomes" id="UP000000788">
    <property type="component" value="Chromosome"/>
</dbReference>
<dbReference type="STRING" id="93059.P9211_08901"/>
<dbReference type="InterPro" id="IPR009163">
    <property type="entry name" value="Ap4A_phos1/2"/>
</dbReference>
<dbReference type="GO" id="GO:0003877">
    <property type="term" value="F:ATP:ADP adenylyltransferase activity"/>
    <property type="evidence" value="ECO:0007669"/>
    <property type="project" value="UniProtKB-EC"/>
</dbReference>
<evidence type="ECO:0000256" key="1">
    <source>
        <dbReference type="PIRSR" id="PIRSR000846-1"/>
    </source>
</evidence>
<accession>A9BAF9</accession>
<reference evidence="4 5" key="1">
    <citation type="journal article" date="2007" name="PLoS Genet.">
        <title>Patterns and implications of gene gain and loss in the evolution of Prochlorococcus.</title>
        <authorList>
            <person name="Kettler G.C."/>
            <person name="Martiny A.C."/>
            <person name="Huang K."/>
            <person name="Zucker J."/>
            <person name="Coleman M.L."/>
            <person name="Rodrigue S."/>
            <person name="Chen F."/>
            <person name="Lapidus A."/>
            <person name="Ferriera S."/>
            <person name="Johnson J."/>
            <person name="Steglich C."/>
            <person name="Church G.M."/>
            <person name="Richardson P."/>
            <person name="Chisholm S.W."/>
        </authorList>
    </citation>
    <scope>NUCLEOTIDE SEQUENCE [LARGE SCALE GENOMIC DNA]</scope>
    <source>
        <strain evidence="5">MIT 9211</strain>
    </source>
</reference>
<dbReference type="PANTHER" id="PTHR38420:SF1">
    <property type="entry name" value="PUTATIVE (AFU_ORTHOLOGUE AFUA_5G14690)-RELATED"/>
    <property type="match status" value="1"/>
</dbReference>
<dbReference type="Pfam" id="PF09830">
    <property type="entry name" value="ATP_transf"/>
    <property type="match status" value="1"/>
</dbReference>
<keyword evidence="4" id="KW-0808">Transferase</keyword>
<evidence type="ECO:0000313" key="5">
    <source>
        <dbReference type="Proteomes" id="UP000000788"/>
    </source>
</evidence>
<dbReference type="InterPro" id="IPR019200">
    <property type="entry name" value="ATP_adenylylTrfase_C"/>
</dbReference>
<dbReference type="InterPro" id="IPR043171">
    <property type="entry name" value="Ap4A_phos1/2-like"/>
</dbReference>
<keyword evidence="5" id="KW-1185">Reference proteome</keyword>
<organism evidence="4 5">
    <name type="scientific">Prochlorococcus marinus (strain MIT 9211)</name>
    <dbReference type="NCBI Taxonomy" id="93059"/>
    <lineage>
        <taxon>Bacteria</taxon>
        <taxon>Bacillati</taxon>
        <taxon>Cyanobacteriota</taxon>
        <taxon>Cyanophyceae</taxon>
        <taxon>Synechococcales</taxon>
        <taxon>Prochlorococcaceae</taxon>
        <taxon>Prochlorococcus</taxon>
    </lineage>
</organism>
<dbReference type="AlphaFoldDB" id="A9BAF9"/>
<dbReference type="OrthoDB" id="421767at2"/>
<dbReference type="RefSeq" id="WP_012195443.1">
    <property type="nucleotide sequence ID" value="NC_009976.1"/>
</dbReference>
<name>A9BAF9_PROM4</name>
<dbReference type="Pfam" id="PF19327">
    <property type="entry name" value="Ap4A_phos_N"/>
    <property type="match status" value="1"/>
</dbReference>